<accession>A0A5P3VNN4</accession>
<dbReference type="Proteomes" id="UP000325743">
    <property type="component" value="Chromosome 2"/>
</dbReference>
<evidence type="ECO:0008006" key="3">
    <source>
        <dbReference type="Google" id="ProtNLM"/>
    </source>
</evidence>
<evidence type="ECO:0000313" key="1">
    <source>
        <dbReference type="EMBL" id="QEZ48014.1"/>
    </source>
</evidence>
<sequence length="381" mass="41600">MTLTRALQGTAEEFDALRLATALTLEVRSRAETEQPEGSLPEVVAIQRLISLSRGGASIRVIWARDVSEHVAAAPALYPLQAVLLLLDGVEHVIEEADGTRRNAMFGPARRKIYGYLPSTDLFADRQALLCADTRGQGRPSSLYSSETGQLLSRADFDSLISEILSAQTAVNVSSTRAFIFRQTVSTIVAELFENAELHGRAAMDGTPIKKSGIRGIIFHRIQSHAPAQARSAASVGSAADVLEISVFDAGLGFYGSYSGQPLQEEVPLEDEWEVVHQCMLRHFEDDVSGVGPSHRGMGLYEVLRGLKVLGGRIEVRTGRVYGYRTFMQGEPKLLLEAQASRSRPGMPKPRLLDKTRQFVTVPTVHEQLVGAAIRVLIPLD</sequence>
<organism evidence="1 2">
    <name type="scientific">Cupriavidus oxalaticus</name>
    <dbReference type="NCBI Taxonomy" id="96344"/>
    <lineage>
        <taxon>Bacteria</taxon>
        <taxon>Pseudomonadati</taxon>
        <taxon>Pseudomonadota</taxon>
        <taxon>Betaproteobacteria</taxon>
        <taxon>Burkholderiales</taxon>
        <taxon>Burkholderiaceae</taxon>
        <taxon>Cupriavidus</taxon>
    </lineage>
</organism>
<name>A0A5P3VNN4_9BURK</name>
<gene>
    <name evidence="1" type="ORF">D2917_28500</name>
</gene>
<dbReference type="EMBL" id="CP032519">
    <property type="protein sequence ID" value="QEZ48014.1"/>
    <property type="molecule type" value="Genomic_DNA"/>
</dbReference>
<evidence type="ECO:0000313" key="2">
    <source>
        <dbReference type="Proteomes" id="UP000325743"/>
    </source>
</evidence>
<protein>
    <recommendedName>
        <fullName evidence="3">ATP-binding protein</fullName>
    </recommendedName>
</protein>
<dbReference type="AlphaFoldDB" id="A0A5P3VNN4"/>
<reference evidence="1 2" key="1">
    <citation type="submission" date="2018-09" db="EMBL/GenBank/DDBJ databases">
        <title>Complete genome sequence of Cupriavidus oxalaticus T2, a bacterium capable of phenol tolerance and degradation.</title>
        <authorList>
            <person name="Yan J."/>
        </authorList>
    </citation>
    <scope>NUCLEOTIDE SEQUENCE [LARGE SCALE GENOMIC DNA]</scope>
    <source>
        <strain evidence="1 2">T2</strain>
    </source>
</reference>
<proteinExistence type="predicted"/>